<evidence type="ECO:0000313" key="4">
    <source>
        <dbReference type="Proteomes" id="UP000035352"/>
    </source>
</evidence>
<evidence type="ECO:0000313" key="3">
    <source>
        <dbReference type="EMBL" id="AKJ31701.1"/>
    </source>
</evidence>
<dbReference type="EMBL" id="CP011371">
    <property type="protein sequence ID" value="AKJ31701.1"/>
    <property type="molecule type" value="Genomic_DNA"/>
</dbReference>
<dbReference type="PATRIC" id="fig|413882.6.peg.5232"/>
<proteinExistence type="predicted"/>
<dbReference type="KEGG" id="pbh:AAW51_5010"/>
<organism evidence="3 4">
    <name type="scientific">Caldimonas brevitalea</name>
    <dbReference type="NCBI Taxonomy" id="413882"/>
    <lineage>
        <taxon>Bacteria</taxon>
        <taxon>Pseudomonadati</taxon>
        <taxon>Pseudomonadota</taxon>
        <taxon>Betaproteobacteria</taxon>
        <taxon>Burkholderiales</taxon>
        <taxon>Sphaerotilaceae</taxon>
        <taxon>Caldimonas</taxon>
    </lineage>
</organism>
<dbReference type="Gene3D" id="3.10.310.50">
    <property type="match status" value="1"/>
</dbReference>
<dbReference type="InterPro" id="IPR007621">
    <property type="entry name" value="TPM_dom"/>
</dbReference>
<gene>
    <name evidence="3" type="ORF">AAW51_5010</name>
</gene>
<name>A0A0G3BWC7_9BURK</name>
<dbReference type="PANTHER" id="PTHR30373:SF2">
    <property type="entry name" value="UPF0603 PROTEIN YGCG"/>
    <property type="match status" value="1"/>
</dbReference>
<evidence type="ECO:0000256" key="1">
    <source>
        <dbReference type="SAM" id="Phobius"/>
    </source>
</evidence>
<dbReference type="Pfam" id="PF04536">
    <property type="entry name" value="TPM_phosphatase"/>
    <property type="match status" value="1"/>
</dbReference>
<dbReference type="Proteomes" id="UP000035352">
    <property type="component" value="Chromosome"/>
</dbReference>
<accession>A0A0G3BWC7</accession>
<feature type="transmembrane region" description="Helical" evidence="1">
    <location>
        <begin position="238"/>
        <end position="260"/>
    </location>
</feature>
<feature type="domain" description="TPM" evidence="2">
    <location>
        <begin position="41"/>
        <end position="163"/>
    </location>
</feature>
<keyword evidence="1" id="KW-0812">Transmembrane</keyword>
<dbReference type="AlphaFoldDB" id="A0A0G3BWC7"/>
<feature type="transmembrane region" description="Helical" evidence="1">
    <location>
        <begin position="190"/>
        <end position="209"/>
    </location>
</feature>
<dbReference type="PANTHER" id="PTHR30373">
    <property type="entry name" value="UPF0603 PROTEIN YGCG"/>
    <property type="match status" value="1"/>
</dbReference>
<keyword evidence="1" id="KW-1133">Transmembrane helix</keyword>
<keyword evidence="4" id="KW-1185">Reference proteome</keyword>
<protein>
    <submittedName>
        <fullName evidence="3">Membrane protein</fullName>
    </submittedName>
</protein>
<reference evidence="3 4" key="1">
    <citation type="submission" date="2015-05" db="EMBL/GenBank/DDBJ databases">
        <authorList>
            <person name="Tang B."/>
            <person name="Yu Y."/>
        </authorList>
    </citation>
    <scope>NUCLEOTIDE SEQUENCE [LARGE SCALE GENOMIC DNA]</scope>
    <source>
        <strain evidence="3 4">DSM 7029</strain>
    </source>
</reference>
<keyword evidence="1" id="KW-0472">Membrane</keyword>
<sequence length="309" mass="31034">MLRTLWARLTLLLLTLGLAAPGLFAQGGGGVLPVPALTARVIDTTGTLSDAQRAALESKLQQLETTRGTQLVVLMVPTTAPEDIAAFAHRVADTWKIGRREVGDGLLLVVAKNDRRMRIEVARALEGAVPDLAADRIIRQVLTPAFQAGDFAGGLNAAVDRLDGLIAGEGLPLPDGPAGGATTGQQGMQWGDLAMFLFIGVPVVGAVLCGVLGRKLGSLATAGAVGGLSWWLSASAFLAGAAAFIALILMLVMGVGSAAMPGRGRGMRHRTPIIWGGGFGGGGGGFGSGGGFSSGGGGSFGGGGASGGW</sequence>
<evidence type="ECO:0000259" key="2">
    <source>
        <dbReference type="Pfam" id="PF04536"/>
    </source>
</evidence>
<dbReference type="STRING" id="413882.AAW51_5010"/>